<organism evidence="1 2">
    <name type="scientific">Dentiscutata heterogama</name>
    <dbReference type="NCBI Taxonomy" id="1316150"/>
    <lineage>
        <taxon>Eukaryota</taxon>
        <taxon>Fungi</taxon>
        <taxon>Fungi incertae sedis</taxon>
        <taxon>Mucoromycota</taxon>
        <taxon>Glomeromycotina</taxon>
        <taxon>Glomeromycetes</taxon>
        <taxon>Diversisporales</taxon>
        <taxon>Gigasporaceae</taxon>
        <taxon>Dentiscutata</taxon>
    </lineage>
</organism>
<dbReference type="Proteomes" id="UP000789702">
    <property type="component" value="Unassembled WGS sequence"/>
</dbReference>
<gene>
    <name evidence="1" type="ORF">DHETER_LOCUS8032</name>
</gene>
<feature type="non-terminal residue" evidence="1">
    <location>
        <position position="56"/>
    </location>
</feature>
<evidence type="ECO:0000313" key="1">
    <source>
        <dbReference type="EMBL" id="CAG8621443.1"/>
    </source>
</evidence>
<sequence>MAKKYLYMQHAPIFPQKPFDESFASSKKQSWAWKYFRREKDNIEIKFGVCNVTDKS</sequence>
<comment type="caution">
    <text evidence="1">The sequence shown here is derived from an EMBL/GenBank/DDBJ whole genome shotgun (WGS) entry which is preliminary data.</text>
</comment>
<evidence type="ECO:0000313" key="2">
    <source>
        <dbReference type="Proteomes" id="UP000789702"/>
    </source>
</evidence>
<accession>A0ACA9N398</accession>
<reference evidence="1" key="1">
    <citation type="submission" date="2021-06" db="EMBL/GenBank/DDBJ databases">
        <authorList>
            <person name="Kallberg Y."/>
            <person name="Tangrot J."/>
            <person name="Rosling A."/>
        </authorList>
    </citation>
    <scope>NUCLEOTIDE SEQUENCE</scope>
    <source>
        <strain evidence="1">IL203A</strain>
    </source>
</reference>
<name>A0ACA9N398_9GLOM</name>
<dbReference type="EMBL" id="CAJVPU010012220">
    <property type="protein sequence ID" value="CAG8621443.1"/>
    <property type="molecule type" value="Genomic_DNA"/>
</dbReference>
<keyword evidence="2" id="KW-1185">Reference proteome</keyword>
<protein>
    <submittedName>
        <fullName evidence="1">2109_t:CDS:1</fullName>
    </submittedName>
</protein>
<proteinExistence type="predicted"/>